<feature type="region of interest" description="Disordered" evidence="1">
    <location>
        <begin position="1"/>
        <end position="39"/>
    </location>
</feature>
<dbReference type="AlphaFoldDB" id="A0A0D2NI32"/>
<dbReference type="EMBL" id="KN817587">
    <property type="protein sequence ID" value="KJA18594.1"/>
    <property type="molecule type" value="Genomic_DNA"/>
</dbReference>
<gene>
    <name evidence="2" type="ORF">HYPSUDRAFT_89926</name>
</gene>
<evidence type="ECO:0000313" key="3">
    <source>
        <dbReference type="Proteomes" id="UP000054270"/>
    </source>
</evidence>
<dbReference type="OMA" id="ESTYHRK"/>
<name>A0A0D2NI32_HYPSF</name>
<proteinExistence type="predicted"/>
<dbReference type="Proteomes" id="UP000054270">
    <property type="component" value="Unassembled WGS sequence"/>
</dbReference>
<dbReference type="OrthoDB" id="17066at2759"/>
<keyword evidence="3" id="KW-1185">Reference proteome</keyword>
<evidence type="ECO:0000256" key="1">
    <source>
        <dbReference type="SAM" id="MobiDB-lite"/>
    </source>
</evidence>
<feature type="compositionally biased region" description="Polar residues" evidence="1">
    <location>
        <begin position="10"/>
        <end position="23"/>
    </location>
</feature>
<organism evidence="2 3">
    <name type="scientific">Hypholoma sublateritium (strain FD-334 SS-4)</name>
    <dbReference type="NCBI Taxonomy" id="945553"/>
    <lineage>
        <taxon>Eukaryota</taxon>
        <taxon>Fungi</taxon>
        <taxon>Dikarya</taxon>
        <taxon>Basidiomycota</taxon>
        <taxon>Agaricomycotina</taxon>
        <taxon>Agaricomycetes</taxon>
        <taxon>Agaricomycetidae</taxon>
        <taxon>Agaricales</taxon>
        <taxon>Agaricineae</taxon>
        <taxon>Strophariaceae</taxon>
        <taxon>Hypholoma</taxon>
    </lineage>
</organism>
<sequence length="232" mass="26506">MSARLASFRGPSTPTSSPAQHRPQNPPASPSRATESTYHRKTRTLLQELRAITDTWEDLVLIDGLKAVRELVDTRTDLENALKLLPDGTPRARMVLPKLAVMDGCIERLDVVLLKLRKQFARMNSVVDNLEAVLIDATKVKGWKWVQQEPLWVTWSLENFVTRVPAVLKPYHRSLALHAELVDELRSHTITFERSREIVNKWVEQPWLEDAGWEVAWEDICEAEVERWGGAA</sequence>
<evidence type="ECO:0000313" key="2">
    <source>
        <dbReference type="EMBL" id="KJA18594.1"/>
    </source>
</evidence>
<reference evidence="3" key="1">
    <citation type="submission" date="2014-04" db="EMBL/GenBank/DDBJ databases">
        <title>Evolutionary Origins and Diversification of the Mycorrhizal Mutualists.</title>
        <authorList>
            <consortium name="DOE Joint Genome Institute"/>
            <consortium name="Mycorrhizal Genomics Consortium"/>
            <person name="Kohler A."/>
            <person name="Kuo A."/>
            <person name="Nagy L.G."/>
            <person name="Floudas D."/>
            <person name="Copeland A."/>
            <person name="Barry K.W."/>
            <person name="Cichocki N."/>
            <person name="Veneault-Fourrey C."/>
            <person name="LaButti K."/>
            <person name="Lindquist E.A."/>
            <person name="Lipzen A."/>
            <person name="Lundell T."/>
            <person name="Morin E."/>
            <person name="Murat C."/>
            <person name="Riley R."/>
            <person name="Ohm R."/>
            <person name="Sun H."/>
            <person name="Tunlid A."/>
            <person name="Henrissat B."/>
            <person name="Grigoriev I.V."/>
            <person name="Hibbett D.S."/>
            <person name="Martin F."/>
        </authorList>
    </citation>
    <scope>NUCLEOTIDE SEQUENCE [LARGE SCALE GENOMIC DNA]</scope>
    <source>
        <strain evidence="3">FD-334 SS-4</strain>
    </source>
</reference>
<protein>
    <submittedName>
        <fullName evidence="2">Uncharacterized protein</fullName>
    </submittedName>
</protein>
<dbReference type="STRING" id="945553.A0A0D2NI32"/>
<accession>A0A0D2NI32</accession>